<evidence type="ECO:0000313" key="2">
    <source>
        <dbReference type="EMBL" id="KYD20947.1"/>
    </source>
</evidence>
<sequence length="63" mass="7599">MRRRFNPYTLPPRLRTAREIARQLIIPFCIFQAIRTVFLPTTFDVILLLLFLLIAIAFHFEFF</sequence>
<keyword evidence="1" id="KW-1133">Transmembrane helix</keyword>
<accession>A0A150M8R1</accession>
<evidence type="ECO:0008006" key="4">
    <source>
        <dbReference type="Google" id="ProtNLM"/>
    </source>
</evidence>
<dbReference type="RefSeq" id="WP_020153816.1">
    <property type="nucleotide sequence ID" value="NZ_LQYT01000025.1"/>
</dbReference>
<organism evidence="2 3">
    <name type="scientific">Caldibacillus debilis</name>
    <dbReference type="NCBI Taxonomy" id="301148"/>
    <lineage>
        <taxon>Bacteria</taxon>
        <taxon>Bacillati</taxon>
        <taxon>Bacillota</taxon>
        <taxon>Bacilli</taxon>
        <taxon>Bacillales</taxon>
        <taxon>Bacillaceae</taxon>
        <taxon>Caldibacillus</taxon>
    </lineage>
</organism>
<gene>
    <name evidence="2" type="ORF">B4135_0194</name>
</gene>
<protein>
    <recommendedName>
        <fullName evidence="4">Membrane protein YszA</fullName>
    </recommendedName>
</protein>
<keyword evidence="1" id="KW-0812">Transmembrane</keyword>
<keyword evidence="1" id="KW-0472">Membrane</keyword>
<feature type="transmembrane region" description="Helical" evidence="1">
    <location>
        <begin position="45"/>
        <end position="62"/>
    </location>
</feature>
<evidence type="ECO:0000256" key="1">
    <source>
        <dbReference type="SAM" id="Phobius"/>
    </source>
</evidence>
<dbReference type="AlphaFoldDB" id="A0A150M8R1"/>
<dbReference type="EMBL" id="LQYT01000025">
    <property type="protein sequence ID" value="KYD20947.1"/>
    <property type="molecule type" value="Genomic_DNA"/>
</dbReference>
<dbReference type="OrthoDB" id="2456214at2"/>
<reference evidence="2 3" key="1">
    <citation type="submission" date="2016-01" db="EMBL/GenBank/DDBJ databases">
        <title>Draft Genome Sequences of Seven Thermophilic Sporeformers Isolated from Foods.</title>
        <authorList>
            <person name="Berendsen E.M."/>
            <person name="Wells-Bennik M.H."/>
            <person name="Krawcyk A.O."/>
            <person name="De Jong A."/>
            <person name="Holsappel S."/>
            <person name="Eijlander R.T."/>
            <person name="Kuipers O.P."/>
        </authorList>
    </citation>
    <scope>NUCLEOTIDE SEQUENCE [LARGE SCALE GENOMIC DNA]</scope>
    <source>
        <strain evidence="2 3">B4135</strain>
    </source>
</reference>
<dbReference type="PATRIC" id="fig|301148.3.peg.2478"/>
<dbReference type="Proteomes" id="UP000075683">
    <property type="component" value="Unassembled WGS sequence"/>
</dbReference>
<evidence type="ECO:0000313" key="3">
    <source>
        <dbReference type="Proteomes" id="UP000075683"/>
    </source>
</evidence>
<comment type="caution">
    <text evidence="2">The sequence shown here is derived from an EMBL/GenBank/DDBJ whole genome shotgun (WGS) entry which is preliminary data.</text>
</comment>
<proteinExistence type="predicted"/>
<name>A0A150M8R1_9BACI</name>